<feature type="transmembrane region" description="Helical" evidence="6">
    <location>
        <begin position="666"/>
        <end position="689"/>
    </location>
</feature>
<dbReference type="eggNOG" id="COG3307">
    <property type="taxonomic scope" value="Bacteria"/>
</dbReference>
<sequence>MKHQPEENQSVENVKNSELTKNQEFSKIEEAVKSDELESFQGFEEDKESSGQIQDTDTEENILQKQDENLIDSSVAEAFVSDNIEQKVKLQTEEEVAEKSDITEEKELSQEKEDTNKKLSFSERRKKRRERKLFERQRKVYIFLKTGTNWLSFVPFIILIVCLPWISYMVSPDSLLKIAPKWSGAAPTDYLLYQKSLWLLLILPLFVLFGLLYQRKMERKKDIILTLAFLFLTGYSVLVIVSAVLSRYTEISFWGAEEQREGMFVLIGYVVLCLTAVSLYRKEKDYKVIFWSLSVLTGILILFLVANTTEYDFYNSVFLQGWKQSSAFDEISSEVFQSMELYALTLHYTELGTLCSLLLPFFTVMAIFVKEKNVRVVSIVMAVCSCILLFFSMSRAGVAGVFVAFSVLLVTCVRKWLIHYKQTLGVIAVFMVFCAGAGIATNGEIFSKGIELRQDFYSLFQNQENFDYHKDIPIKQVAIDGKRLFFTMQQEVLELDYTTGAVNCFDKEGQFVEFQKGEGVRYMTTDSRFADISFATEIIKTMDREKEEKRKVLRLYYQDKQIFIVNLAGLPQKAFLDTQYKNLDIVEAPYFGFEGKEKSANNRGYVWSRTIPLLRERLWIGSGAGSFSKEFPQGDVLAKWYVYGTPNMTIKEVNNRYLQTGVEHGLLALLIWIVVLFFYFVDSFTLYIFRKEYNATEIFGLAIFVALVGYSVNTFFVSTSISVAPLFWCLFGFGMGANYWVRRMREQKMFK</sequence>
<dbReference type="GO" id="GO:0016020">
    <property type="term" value="C:membrane"/>
    <property type="evidence" value="ECO:0007669"/>
    <property type="project" value="UniProtKB-SubCell"/>
</dbReference>
<organism evidence="8 9">
    <name type="scientific">Filifactor alocis (strain ATCC 35896 / CCUG 47790 / D40 B5)</name>
    <name type="common">Fusobacterium alocis</name>
    <dbReference type="NCBI Taxonomy" id="546269"/>
    <lineage>
        <taxon>Bacteria</taxon>
        <taxon>Bacillati</taxon>
        <taxon>Bacillota</taxon>
        <taxon>Clostridia</taxon>
        <taxon>Peptostreptococcales</taxon>
        <taxon>Filifactoraceae</taxon>
        <taxon>Filifactor</taxon>
    </lineage>
</organism>
<feature type="transmembrane region" description="Helical" evidence="6">
    <location>
        <begin position="376"/>
        <end position="393"/>
    </location>
</feature>
<dbReference type="RefSeq" id="WP_014262391.1">
    <property type="nucleotide sequence ID" value="NC_016630.1"/>
</dbReference>
<dbReference type="OrthoDB" id="1762823at2"/>
<evidence type="ECO:0000313" key="9">
    <source>
        <dbReference type="Proteomes" id="UP000007468"/>
    </source>
</evidence>
<feature type="transmembrane region" description="Helical" evidence="6">
    <location>
        <begin position="190"/>
        <end position="211"/>
    </location>
</feature>
<keyword evidence="2 6" id="KW-0812">Transmembrane</keyword>
<dbReference type="Pfam" id="PF04932">
    <property type="entry name" value="Wzy_C"/>
    <property type="match status" value="1"/>
</dbReference>
<evidence type="ECO:0000256" key="2">
    <source>
        <dbReference type="ARBA" id="ARBA00022692"/>
    </source>
</evidence>
<protein>
    <recommendedName>
        <fullName evidence="7">O-antigen ligase-related domain-containing protein</fullName>
    </recommendedName>
</protein>
<feature type="compositionally biased region" description="Basic and acidic residues" evidence="5">
    <location>
        <begin position="24"/>
        <end position="36"/>
    </location>
</feature>
<evidence type="ECO:0000256" key="3">
    <source>
        <dbReference type="ARBA" id="ARBA00022989"/>
    </source>
</evidence>
<dbReference type="KEGG" id="faa:HMPREF0389_01548"/>
<comment type="subcellular location">
    <subcellularLocation>
        <location evidence="1">Membrane</location>
        <topology evidence="1">Multi-pass membrane protein</topology>
    </subcellularLocation>
</comment>
<feature type="compositionally biased region" description="Polar residues" evidence="5">
    <location>
        <begin position="7"/>
        <end position="23"/>
    </location>
</feature>
<proteinExistence type="predicted"/>
<feature type="transmembrane region" description="Helical" evidence="6">
    <location>
        <begin position="223"/>
        <end position="243"/>
    </location>
</feature>
<dbReference type="InterPro" id="IPR051533">
    <property type="entry name" value="WaaL-like"/>
</dbReference>
<evidence type="ECO:0000256" key="4">
    <source>
        <dbReference type="ARBA" id="ARBA00023136"/>
    </source>
</evidence>
<dbReference type="PANTHER" id="PTHR37422">
    <property type="entry name" value="TEICHURONIC ACID BIOSYNTHESIS PROTEIN TUAE"/>
    <property type="match status" value="1"/>
</dbReference>
<feature type="transmembrane region" description="Helical" evidence="6">
    <location>
        <begin position="399"/>
        <end position="417"/>
    </location>
</feature>
<accession>D6GTV9</accession>
<evidence type="ECO:0000256" key="6">
    <source>
        <dbReference type="SAM" id="Phobius"/>
    </source>
</evidence>
<dbReference type="InterPro" id="IPR007016">
    <property type="entry name" value="O-antigen_ligase-rel_domated"/>
</dbReference>
<evidence type="ECO:0000313" key="8">
    <source>
        <dbReference type="EMBL" id="EFE27630.1"/>
    </source>
</evidence>
<evidence type="ECO:0000259" key="7">
    <source>
        <dbReference type="Pfam" id="PF04932"/>
    </source>
</evidence>
<keyword evidence="4 6" id="KW-0472">Membrane</keyword>
<gene>
    <name evidence="8" type="ordered locus">HMPREF0389_01548</name>
</gene>
<dbReference type="Proteomes" id="UP000007468">
    <property type="component" value="Chromosome"/>
</dbReference>
<feature type="transmembrane region" description="Helical" evidence="6">
    <location>
        <begin position="288"/>
        <end position="306"/>
    </location>
</feature>
<feature type="transmembrane region" description="Helical" evidence="6">
    <location>
        <begin position="698"/>
        <end position="717"/>
    </location>
</feature>
<feature type="region of interest" description="Disordered" evidence="5">
    <location>
        <begin position="1"/>
        <end position="67"/>
    </location>
</feature>
<evidence type="ECO:0000256" key="5">
    <source>
        <dbReference type="SAM" id="MobiDB-lite"/>
    </source>
</evidence>
<feature type="transmembrane region" description="Helical" evidence="6">
    <location>
        <begin position="263"/>
        <end position="281"/>
    </location>
</feature>
<reference evidence="9" key="1">
    <citation type="submission" date="2010-12" db="EMBL/GenBank/DDBJ databases">
        <title>The genome sequence of Filifactor alocis strain ATCC 35896.</title>
        <authorList>
            <consortium name="The Broad Institute Genome Sequencing Platform"/>
            <person name="Ward D."/>
            <person name="Earl A."/>
            <person name="Feldgarden M."/>
            <person name="Young S.K."/>
            <person name="Gargeya S."/>
            <person name="Zeng Q."/>
            <person name="Alvarado L."/>
            <person name="Berlin A."/>
            <person name="Bochicchio J."/>
            <person name="Chapman S.B."/>
            <person name="Chen Z."/>
            <person name="Freedman E."/>
            <person name="Gellesch M."/>
            <person name="Goldberg J."/>
            <person name="Griggs A."/>
            <person name="Gujja S."/>
            <person name="Heilman E."/>
            <person name="Heiman D."/>
            <person name="Howarth C."/>
            <person name="Mehta T."/>
            <person name="Neiman D."/>
            <person name="Pearson M."/>
            <person name="Roberts A."/>
            <person name="Saif S."/>
            <person name="Shea T."/>
            <person name="Shenoy N."/>
            <person name="Sisk P."/>
            <person name="Stolte C."/>
            <person name="Sykes S."/>
            <person name="White J."/>
            <person name="Yandava C."/>
            <person name="Izard J."/>
            <person name="Blanton J.M."/>
            <person name="Baranova O.V."/>
            <person name="Tanner A.C."/>
            <person name="Dewhirst F.E."/>
            <person name="Haas B."/>
            <person name="Nusbaum C."/>
            <person name="Birren B."/>
        </authorList>
    </citation>
    <scope>NUCLEOTIDE SEQUENCE [LARGE SCALE GENOMIC DNA]</scope>
    <source>
        <strain evidence="9">ATCC 35896 / D40 B5</strain>
    </source>
</reference>
<dbReference type="EMBL" id="CP002390">
    <property type="protein sequence ID" value="EFE27630.1"/>
    <property type="molecule type" value="Genomic_DNA"/>
</dbReference>
<name>D6GTV9_FILAD</name>
<feature type="transmembrane region" description="Helical" evidence="6">
    <location>
        <begin position="148"/>
        <end position="170"/>
    </location>
</feature>
<keyword evidence="9" id="KW-1185">Reference proteome</keyword>
<feature type="transmembrane region" description="Helical" evidence="6">
    <location>
        <begin position="424"/>
        <end position="443"/>
    </location>
</feature>
<evidence type="ECO:0000256" key="1">
    <source>
        <dbReference type="ARBA" id="ARBA00004141"/>
    </source>
</evidence>
<dbReference type="eggNOG" id="COG0772">
    <property type="taxonomic scope" value="Bacteria"/>
</dbReference>
<feature type="transmembrane region" description="Helical" evidence="6">
    <location>
        <begin position="723"/>
        <end position="741"/>
    </location>
</feature>
<feature type="region of interest" description="Disordered" evidence="5">
    <location>
        <begin position="90"/>
        <end position="123"/>
    </location>
</feature>
<feature type="transmembrane region" description="Helical" evidence="6">
    <location>
        <begin position="351"/>
        <end position="369"/>
    </location>
</feature>
<feature type="domain" description="O-antigen ligase-related" evidence="7">
    <location>
        <begin position="587"/>
        <end position="673"/>
    </location>
</feature>
<dbReference type="PANTHER" id="PTHR37422:SF13">
    <property type="entry name" value="LIPOPOLYSACCHARIDE BIOSYNTHESIS PROTEIN PA4999-RELATED"/>
    <property type="match status" value="1"/>
</dbReference>
<keyword evidence="3 6" id="KW-1133">Transmembrane helix</keyword>
<dbReference type="AlphaFoldDB" id="D6GTV9"/>